<accession>A0A9P5XDX0</accession>
<evidence type="ECO:0000313" key="2">
    <source>
        <dbReference type="EMBL" id="KAF9448046.1"/>
    </source>
</evidence>
<comment type="caution">
    <text evidence="2">The sequence shown here is derived from an EMBL/GenBank/DDBJ whole genome shotgun (WGS) entry which is preliminary data.</text>
</comment>
<keyword evidence="1" id="KW-0732">Signal</keyword>
<evidence type="ECO:0000313" key="3">
    <source>
        <dbReference type="Proteomes" id="UP000807342"/>
    </source>
</evidence>
<name>A0A9P5XDX0_9AGAR</name>
<keyword evidence="3" id="KW-1185">Reference proteome</keyword>
<gene>
    <name evidence="2" type="ORF">P691DRAFT_760245</name>
</gene>
<feature type="signal peptide" evidence="1">
    <location>
        <begin position="1"/>
        <end position="17"/>
    </location>
</feature>
<dbReference type="OrthoDB" id="4584900at2759"/>
<feature type="chain" id="PRO_5040485945" evidence="1">
    <location>
        <begin position="18"/>
        <end position="295"/>
    </location>
</feature>
<sequence length="295" mass="33594">MAVPVLNLLFLLHKGAGTATWPVIAQRTHHVVQQILIPAVARPSRNVDHKLSTLFSSTLALTPAEDLRTSDDTGHMHAGTWKNRERRELRTPPLQVPPSHNSFRERFTHNRAKIVRPGLAPSTYLEQSSTGYVGVFMKNTPSVQIGWLQQHKIVPAKEGATLYTYKRKGRLMEIRVADQNTNLRMAVVSGFYGQRLERNSKNFHLPRHTTAYTPANDVPFHHHDVAQHVETTVFSLNPTSGEIQVLWVNPDRSKITPHVVIYNERLYYAGNIHLFGEYVGGQVEEVIYKWIPMYN</sequence>
<dbReference type="AlphaFoldDB" id="A0A9P5XDX0"/>
<evidence type="ECO:0000256" key="1">
    <source>
        <dbReference type="SAM" id="SignalP"/>
    </source>
</evidence>
<reference evidence="2" key="1">
    <citation type="submission" date="2020-11" db="EMBL/GenBank/DDBJ databases">
        <authorList>
            <consortium name="DOE Joint Genome Institute"/>
            <person name="Ahrendt S."/>
            <person name="Riley R."/>
            <person name="Andreopoulos W."/>
            <person name="Labutti K."/>
            <person name="Pangilinan J."/>
            <person name="Ruiz-Duenas F.J."/>
            <person name="Barrasa J.M."/>
            <person name="Sanchez-Garcia M."/>
            <person name="Camarero S."/>
            <person name="Miyauchi S."/>
            <person name="Serrano A."/>
            <person name="Linde D."/>
            <person name="Babiker R."/>
            <person name="Drula E."/>
            <person name="Ayuso-Fernandez I."/>
            <person name="Pacheco R."/>
            <person name="Padilla G."/>
            <person name="Ferreira P."/>
            <person name="Barriuso J."/>
            <person name="Kellner H."/>
            <person name="Castanera R."/>
            <person name="Alfaro M."/>
            <person name="Ramirez L."/>
            <person name="Pisabarro A.G."/>
            <person name="Kuo A."/>
            <person name="Tritt A."/>
            <person name="Lipzen A."/>
            <person name="He G."/>
            <person name="Yan M."/>
            <person name="Ng V."/>
            <person name="Cullen D."/>
            <person name="Martin F."/>
            <person name="Rosso M.-N."/>
            <person name="Henrissat B."/>
            <person name="Hibbett D."/>
            <person name="Martinez A.T."/>
            <person name="Grigoriev I.V."/>
        </authorList>
    </citation>
    <scope>NUCLEOTIDE SEQUENCE</scope>
    <source>
        <strain evidence="2">MF-IS2</strain>
    </source>
</reference>
<protein>
    <submittedName>
        <fullName evidence="2">Uncharacterized protein</fullName>
    </submittedName>
</protein>
<dbReference type="EMBL" id="MU151175">
    <property type="protein sequence ID" value="KAF9448046.1"/>
    <property type="molecule type" value="Genomic_DNA"/>
</dbReference>
<dbReference type="Proteomes" id="UP000807342">
    <property type="component" value="Unassembled WGS sequence"/>
</dbReference>
<organism evidence="2 3">
    <name type="scientific">Macrolepiota fuliginosa MF-IS2</name>
    <dbReference type="NCBI Taxonomy" id="1400762"/>
    <lineage>
        <taxon>Eukaryota</taxon>
        <taxon>Fungi</taxon>
        <taxon>Dikarya</taxon>
        <taxon>Basidiomycota</taxon>
        <taxon>Agaricomycotina</taxon>
        <taxon>Agaricomycetes</taxon>
        <taxon>Agaricomycetidae</taxon>
        <taxon>Agaricales</taxon>
        <taxon>Agaricineae</taxon>
        <taxon>Agaricaceae</taxon>
        <taxon>Macrolepiota</taxon>
    </lineage>
</organism>
<proteinExistence type="predicted"/>